<sequence>MDGGKQCSLIPAGDGCGTADHSRTGHGRRKAMQPHACWCRMWHRRPQPHWVWTEESNAASCLLVTDVALQTTAALGMVGGKQCSLMPAGDGCGTADHGCTGHGRGKQCRLMPAGDGCGTADHGRTGHGQRKTMQPQALLVMDVTLQTTAALGMDRGKQCRLMPAGDGCDIADHSRTGHGRRKAMQPHACW</sequence>
<protein>
    <submittedName>
        <fullName evidence="1">Uncharacterized protein</fullName>
    </submittedName>
</protein>
<gene>
    <name evidence="1" type="ORF">NDU88_009252</name>
</gene>
<organism evidence="1 2">
    <name type="scientific">Pleurodeles waltl</name>
    <name type="common">Iberian ribbed newt</name>
    <dbReference type="NCBI Taxonomy" id="8319"/>
    <lineage>
        <taxon>Eukaryota</taxon>
        <taxon>Metazoa</taxon>
        <taxon>Chordata</taxon>
        <taxon>Craniata</taxon>
        <taxon>Vertebrata</taxon>
        <taxon>Euteleostomi</taxon>
        <taxon>Amphibia</taxon>
        <taxon>Batrachia</taxon>
        <taxon>Caudata</taxon>
        <taxon>Salamandroidea</taxon>
        <taxon>Salamandridae</taxon>
        <taxon>Pleurodelinae</taxon>
        <taxon>Pleurodeles</taxon>
    </lineage>
</organism>
<accession>A0AAV7P056</accession>
<dbReference type="AlphaFoldDB" id="A0AAV7P056"/>
<evidence type="ECO:0000313" key="2">
    <source>
        <dbReference type="Proteomes" id="UP001066276"/>
    </source>
</evidence>
<proteinExistence type="predicted"/>
<evidence type="ECO:0000313" key="1">
    <source>
        <dbReference type="EMBL" id="KAJ1121124.1"/>
    </source>
</evidence>
<keyword evidence="2" id="KW-1185">Reference proteome</keyword>
<dbReference type="Proteomes" id="UP001066276">
    <property type="component" value="Chromosome 8"/>
</dbReference>
<comment type="caution">
    <text evidence="1">The sequence shown here is derived from an EMBL/GenBank/DDBJ whole genome shotgun (WGS) entry which is preliminary data.</text>
</comment>
<reference evidence="1" key="1">
    <citation type="journal article" date="2022" name="bioRxiv">
        <title>Sequencing and chromosome-scale assembly of the giantPleurodeles waltlgenome.</title>
        <authorList>
            <person name="Brown T."/>
            <person name="Elewa A."/>
            <person name="Iarovenko S."/>
            <person name="Subramanian E."/>
            <person name="Araus A.J."/>
            <person name="Petzold A."/>
            <person name="Susuki M."/>
            <person name="Suzuki K.-i.T."/>
            <person name="Hayashi T."/>
            <person name="Toyoda A."/>
            <person name="Oliveira C."/>
            <person name="Osipova E."/>
            <person name="Leigh N.D."/>
            <person name="Simon A."/>
            <person name="Yun M.H."/>
        </authorList>
    </citation>
    <scope>NUCLEOTIDE SEQUENCE</scope>
    <source>
        <strain evidence="1">20211129_DDA</strain>
        <tissue evidence="1">Liver</tissue>
    </source>
</reference>
<name>A0AAV7P056_PLEWA</name>
<dbReference type="EMBL" id="JANPWB010000012">
    <property type="protein sequence ID" value="KAJ1121124.1"/>
    <property type="molecule type" value="Genomic_DNA"/>
</dbReference>